<dbReference type="EMBL" id="CAADFY010000083">
    <property type="protein sequence ID" value="VFK56242.1"/>
    <property type="molecule type" value="Genomic_DNA"/>
</dbReference>
<name>A0A451A6K8_9GAMM</name>
<dbReference type="AlphaFoldDB" id="A0A451A6K8"/>
<evidence type="ECO:0000313" key="1">
    <source>
        <dbReference type="EMBL" id="VFK56242.1"/>
    </source>
</evidence>
<evidence type="ECO:0000313" key="2">
    <source>
        <dbReference type="EMBL" id="VFK61659.1"/>
    </source>
</evidence>
<protein>
    <recommendedName>
        <fullName evidence="4">Methyltransferase FkbM domain-containing protein</fullName>
    </recommendedName>
</protein>
<reference evidence="2" key="1">
    <citation type="submission" date="2019-02" db="EMBL/GenBank/DDBJ databases">
        <authorList>
            <person name="Gruber-Vodicka R. H."/>
            <person name="Seah K. B. B."/>
        </authorList>
    </citation>
    <scope>NUCLEOTIDE SEQUENCE</scope>
    <source>
        <strain evidence="2">BECK_BY1</strain>
        <strain evidence="3">BECK_BY2</strain>
        <strain evidence="1">BECK_BY3</strain>
    </source>
</reference>
<dbReference type="EMBL" id="CAADFV010000081">
    <property type="protein sequence ID" value="VFK62495.1"/>
    <property type="molecule type" value="Genomic_DNA"/>
</dbReference>
<evidence type="ECO:0008006" key="4">
    <source>
        <dbReference type="Google" id="ProtNLM"/>
    </source>
</evidence>
<evidence type="ECO:0000313" key="3">
    <source>
        <dbReference type="EMBL" id="VFK62495.1"/>
    </source>
</evidence>
<sequence>MTRDPTWLLEYRRNVYSQTGEDGIIEKILDIIPRNDKWCVEFGAWDGSFLSNTRHLIEHKGFSAVLIEAENMLALRAKTDRGLFFSHAPVFLCFVFPIH</sequence>
<organism evidence="2">
    <name type="scientific">Candidatus Kentrum sp. TUN</name>
    <dbReference type="NCBI Taxonomy" id="2126343"/>
    <lineage>
        <taxon>Bacteria</taxon>
        <taxon>Pseudomonadati</taxon>
        <taxon>Pseudomonadota</taxon>
        <taxon>Gammaproteobacteria</taxon>
        <taxon>Candidatus Kentrum</taxon>
    </lineage>
</organism>
<gene>
    <name evidence="2" type="ORF">BECKTUN1418D_GA0071000_115613</name>
    <name evidence="3" type="ORF">BECKTUN1418E_GA0071001_10812</name>
    <name evidence="1" type="ORF">BECKTUN1418F_GA0071002_10832</name>
</gene>
<proteinExistence type="predicted"/>
<accession>A0A451A6K8</accession>
<dbReference type="EMBL" id="CAADFX010000156">
    <property type="protein sequence ID" value="VFK61659.1"/>
    <property type="molecule type" value="Genomic_DNA"/>
</dbReference>